<keyword evidence="1" id="KW-1133">Transmembrane helix</keyword>
<dbReference type="RefSeq" id="YP_009230006.1">
    <property type="nucleotide sequence ID" value="NC_029304.2"/>
</dbReference>
<protein>
    <submittedName>
        <fullName evidence="2">ChocGV_gp082</fullName>
    </submittedName>
</protein>
<keyword evidence="4" id="KW-1185">Reference proteome</keyword>
<sequence>MSWQSEKAISKRVKYDPQLLLKYTFDFKLEDTLHTPNIINICRVKVKKTGGAVLAHYYAQIYLANNFNFEFHPGSQPKTFQHINDQKQHILVSTLVLCEKCCRQKLEEYIDGENNFNIALQNCETILCKRKSVQSVLGLVLFVVLLINIVEFKFFNLIYIAFLIFLLYVINNYMLCEPNIEYCKHYKTTKKKNGQIKLEHSGKHD</sequence>
<dbReference type="GeneID" id="26855113"/>
<keyword evidence="1" id="KW-0812">Transmembrane</keyword>
<proteinExistence type="predicted"/>
<evidence type="ECO:0000313" key="3">
    <source>
        <dbReference type="EMBL" id="AMF83839.1"/>
    </source>
</evidence>
<organism evidence="2">
    <name type="scientific">Cnaphalocrocis medinalis granulovirus</name>
    <dbReference type="NCBI Taxonomy" id="1750712"/>
    <lineage>
        <taxon>Viruses</taxon>
        <taxon>Viruses incertae sedis</taxon>
        <taxon>Naldaviricetes</taxon>
        <taxon>Lefavirales</taxon>
        <taxon>Baculoviridae</taxon>
        <taxon>Betabaculovirus</taxon>
        <taxon>Betabaculovirus cnamedinalis</taxon>
    </lineage>
</organism>
<evidence type="ECO:0000313" key="2">
    <source>
        <dbReference type="EMBL" id="ALN42029.1"/>
    </source>
</evidence>
<dbReference type="EMBL" id="KP658210">
    <property type="protein sequence ID" value="ALN42029.1"/>
    <property type="molecule type" value="Genomic_DNA"/>
</dbReference>
<dbReference type="InterPro" id="IPR008563">
    <property type="entry name" value="AcMNPV_AC81"/>
</dbReference>
<evidence type="ECO:0000256" key="1">
    <source>
        <dbReference type="SAM" id="Phobius"/>
    </source>
</evidence>
<dbReference type="Proteomes" id="UP000202719">
    <property type="component" value="Segment"/>
</dbReference>
<evidence type="ECO:0000313" key="4">
    <source>
        <dbReference type="Proteomes" id="UP000202719"/>
    </source>
</evidence>
<dbReference type="Pfam" id="PF05820">
    <property type="entry name" value="Ac81"/>
    <property type="match status" value="1"/>
</dbReference>
<feature type="transmembrane region" description="Helical" evidence="1">
    <location>
        <begin position="157"/>
        <end position="175"/>
    </location>
</feature>
<reference evidence="3 4" key="1">
    <citation type="journal article" date="2015" name="Virol. Sin.">
        <title>Genome sequencing and analysis of a granulovirus isolated from the Asiatic rice leafroller, Cnaphalocrocis medinalis.</title>
        <authorList>
            <person name="Zhang S."/>
            <person name="Zhu Z."/>
            <person name="Sun S."/>
            <person name="Chen Q."/>
            <person name="Deng F."/>
            <person name="Yang K."/>
        </authorList>
    </citation>
    <scope>NUCLEOTIDE SEQUENCE [LARGE SCALE GENOMIC DNA]</scope>
    <source>
        <strain evidence="3 4">Enping</strain>
    </source>
</reference>
<reference evidence="3" key="3">
    <citation type="submission" date="2016-01" db="EMBL/GenBank/DDBJ databases">
        <authorList>
            <person name="McClelland M."/>
            <person name="Jain A."/>
            <person name="Saraogi P."/>
            <person name="Mendelson R."/>
            <person name="Westerman R."/>
            <person name="SanMiguel P."/>
            <person name="Csonka L."/>
        </authorList>
    </citation>
    <scope>NUCLEOTIDE SEQUENCE</scope>
    <source>
        <strain evidence="3">Enping</strain>
    </source>
</reference>
<dbReference type="KEGG" id="vg:26855113"/>
<reference evidence="2" key="2">
    <citation type="journal article" date="2016" name="PLoS ONE">
        <title>Genome of Cnaphalocrocis medinalis Granulovirus, the First Crambidae-Infecting Betabaculovirus Isolated from Rice Leaffolder to Sequenced.</title>
        <authorList>
            <person name="Han G."/>
            <person name="Xu J."/>
            <person name="Liu Q."/>
            <person name="Li C."/>
            <person name="Xu H."/>
            <person name="Lu Z."/>
        </authorList>
    </citation>
    <scope>NUCLEOTIDE SEQUENCE</scope>
</reference>
<feature type="transmembrane region" description="Helical" evidence="1">
    <location>
        <begin position="132"/>
        <end position="150"/>
    </location>
</feature>
<keyword evidence="1" id="KW-0472">Membrane</keyword>
<dbReference type="OrthoDB" id="10138at10239"/>
<name>A0A109P7A6_9BBAC</name>
<accession>A0A109P7A6</accession>
<dbReference type="EMBL" id="KU593505">
    <property type="protein sequence ID" value="AMF83839.1"/>
    <property type="molecule type" value="Genomic_DNA"/>
</dbReference>